<feature type="region of interest" description="Disordered" evidence="10">
    <location>
        <begin position="201"/>
        <end position="235"/>
    </location>
</feature>
<evidence type="ECO:0000313" key="14">
    <source>
        <dbReference type="EMBL" id="AIH07629.1"/>
    </source>
</evidence>
<comment type="similarity">
    <text evidence="2">Belongs to the GSP C family.</text>
</comment>
<feature type="domain" description="Type II secretion system protein GspC N-terminal" evidence="12">
    <location>
        <begin position="42"/>
        <end position="189"/>
    </location>
</feature>
<evidence type="ECO:0000256" key="1">
    <source>
        <dbReference type="ARBA" id="ARBA00004533"/>
    </source>
</evidence>
<keyword evidence="4" id="KW-1003">Cell membrane</keyword>
<dbReference type="GO" id="GO:0015628">
    <property type="term" value="P:protein secretion by the type II secretion system"/>
    <property type="evidence" value="ECO:0007669"/>
    <property type="project" value="InterPro"/>
</dbReference>
<keyword evidence="7" id="KW-0653">Protein transport</keyword>
<dbReference type="InterPro" id="IPR024961">
    <property type="entry name" value="T2SS_GspC_N"/>
</dbReference>
<dbReference type="InterPro" id="IPR001639">
    <property type="entry name" value="T2SS_protein-GspC"/>
</dbReference>
<feature type="transmembrane region" description="Helical" evidence="11">
    <location>
        <begin position="36"/>
        <end position="57"/>
    </location>
</feature>
<dbReference type="Gene3D" id="2.30.30.830">
    <property type="match status" value="1"/>
</dbReference>
<dbReference type="Gene3D" id="2.30.42.10">
    <property type="match status" value="1"/>
</dbReference>
<comment type="subcellular location">
    <subcellularLocation>
        <location evidence="1">Cell inner membrane</location>
    </subcellularLocation>
</comment>
<dbReference type="NCBIfam" id="TIGR01713">
    <property type="entry name" value="typeII_sec_gspC"/>
    <property type="match status" value="1"/>
</dbReference>
<evidence type="ECO:0000256" key="2">
    <source>
        <dbReference type="ARBA" id="ARBA00007986"/>
    </source>
</evidence>
<dbReference type="RefSeq" id="WP_188152330.1">
    <property type="nucleotide sequence ID" value="NZ_MRUH01000168.1"/>
</dbReference>
<keyword evidence="8 11" id="KW-1133">Transmembrane helix</keyword>
<evidence type="ECO:0000259" key="13">
    <source>
        <dbReference type="Pfam" id="PF13180"/>
    </source>
</evidence>
<dbReference type="EMBL" id="KJ943278">
    <property type="protein sequence ID" value="AIH07629.1"/>
    <property type="molecule type" value="Genomic_DNA"/>
</dbReference>
<feature type="compositionally biased region" description="Polar residues" evidence="10">
    <location>
        <begin position="219"/>
        <end position="235"/>
    </location>
</feature>
<accession>A0A0D3MF91</accession>
<dbReference type="SUPFAM" id="SSF50156">
    <property type="entry name" value="PDZ domain-like"/>
    <property type="match status" value="1"/>
</dbReference>
<name>A0A0D3MF91_9GAMM</name>
<evidence type="ECO:0000256" key="6">
    <source>
        <dbReference type="ARBA" id="ARBA00022692"/>
    </source>
</evidence>
<feature type="domain" description="PDZ" evidence="13">
    <location>
        <begin position="268"/>
        <end position="323"/>
    </location>
</feature>
<evidence type="ECO:0000256" key="9">
    <source>
        <dbReference type="ARBA" id="ARBA00023136"/>
    </source>
</evidence>
<keyword evidence="5" id="KW-0997">Cell inner membrane</keyword>
<dbReference type="Pfam" id="PF11356">
    <property type="entry name" value="T2SSC"/>
    <property type="match status" value="1"/>
</dbReference>
<reference evidence="14" key="1">
    <citation type="journal article" date="2014" name="Proc. Natl. Acad. Sci. U.S.A.">
        <title>Gill bacteria enable a novel digestive strategy in a wood-feeding mollusk.</title>
        <authorList>
            <person name="O'Connor R.M."/>
            <person name="Fung J.M."/>
            <person name="Sharp K.H."/>
            <person name="Benner J.S."/>
            <person name="McClung C."/>
            <person name="Cushing S."/>
            <person name="Lamkin E.R."/>
            <person name="Fomenkov A.I."/>
            <person name="Henrissat B."/>
            <person name="Londer Y.Y."/>
            <person name="Scholz M.B."/>
            <person name="Posfai J."/>
            <person name="Malfatti S."/>
            <person name="Tringe S.G."/>
            <person name="Woyke T."/>
            <person name="Malmstrom R.R."/>
            <person name="Coleman-Derr D."/>
            <person name="Altamia M.A."/>
            <person name="Dedrick S."/>
            <person name="Kaluziak S.T."/>
            <person name="Haygood M.G."/>
            <person name="Distel D.L."/>
        </authorList>
    </citation>
    <scope>NUCLEOTIDE SEQUENCE</scope>
    <source>
        <strain evidence="14">Bs02</strain>
    </source>
</reference>
<evidence type="ECO:0000256" key="4">
    <source>
        <dbReference type="ARBA" id="ARBA00022475"/>
    </source>
</evidence>
<dbReference type="GO" id="GO:0015627">
    <property type="term" value="C:type II protein secretion system complex"/>
    <property type="evidence" value="ECO:0007669"/>
    <property type="project" value="InterPro"/>
</dbReference>
<evidence type="ECO:0000256" key="10">
    <source>
        <dbReference type="SAM" id="MobiDB-lite"/>
    </source>
</evidence>
<dbReference type="AlphaFoldDB" id="A0A0D3MF91"/>
<dbReference type="GO" id="GO:0005886">
    <property type="term" value="C:plasma membrane"/>
    <property type="evidence" value="ECO:0007669"/>
    <property type="project" value="UniProtKB-SubCell"/>
</dbReference>
<proteinExistence type="inferred from homology"/>
<evidence type="ECO:0000256" key="3">
    <source>
        <dbReference type="ARBA" id="ARBA00022448"/>
    </source>
</evidence>
<sequence length="328" mass="36312">MTTALADNPLLIAANDYWQRTVVFLKRVPLIYWRNLLLFLAAFWICNSVGGLFWWLVPASTPLQPARLAVPVKEEVTVSRADIDISVLQELKLFGDGGTAPVLDVAESQLAPALDGLEEGAATTRLSLQLNGIISSTDPQSARAIIADGNDQQLYRIGEEIAKAQGVKLAKVLEERVILDNNGSYESLWLYSEADFKQSQNNRNRYTVPRTGGRDPNDTLAQAPSQKKTISKSDMPQSVSDVVRFSVHRENGEMVGYKLRPGRDRKLFEEVGLQSGDIVTSVNGREMTDPKQLREVYQELKAATEANLVVRRGDEDLQITIRVDNSGG</sequence>
<keyword evidence="6 11" id="KW-0812">Transmembrane</keyword>
<keyword evidence="9 11" id="KW-0472">Membrane</keyword>
<dbReference type="Pfam" id="PF13180">
    <property type="entry name" value="PDZ_2"/>
    <property type="match status" value="1"/>
</dbReference>
<evidence type="ECO:0000256" key="8">
    <source>
        <dbReference type="ARBA" id="ARBA00022989"/>
    </source>
</evidence>
<organism evidence="14">
    <name type="scientific">Teredinibacter waterburyi</name>
    <dbReference type="NCBI Taxonomy" id="1500538"/>
    <lineage>
        <taxon>Bacteria</taxon>
        <taxon>Pseudomonadati</taxon>
        <taxon>Pseudomonadota</taxon>
        <taxon>Gammaproteobacteria</taxon>
        <taxon>Cellvibrionales</taxon>
        <taxon>Cellvibrionaceae</taxon>
        <taxon>Teredinibacter</taxon>
    </lineage>
</organism>
<evidence type="ECO:0000256" key="5">
    <source>
        <dbReference type="ARBA" id="ARBA00022519"/>
    </source>
</evidence>
<dbReference type="InterPro" id="IPR001478">
    <property type="entry name" value="PDZ"/>
</dbReference>
<evidence type="ECO:0000256" key="7">
    <source>
        <dbReference type="ARBA" id="ARBA00022927"/>
    </source>
</evidence>
<evidence type="ECO:0000259" key="12">
    <source>
        <dbReference type="Pfam" id="PF11356"/>
    </source>
</evidence>
<dbReference type="InterPro" id="IPR036034">
    <property type="entry name" value="PDZ_sf"/>
</dbReference>
<evidence type="ECO:0000256" key="11">
    <source>
        <dbReference type="SAM" id="Phobius"/>
    </source>
</evidence>
<protein>
    <submittedName>
        <fullName evidence="14">General secretion pathway protein C</fullName>
    </submittedName>
</protein>
<keyword evidence="3" id="KW-0813">Transport</keyword>